<dbReference type="OrthoDB" id="20900at2759"/>
<dbReference type="STRING" id="48709.A0A1D2NKZ8"/>
<feature type="region of interest" description="Disordered" evidence="1">
    <location>
        <begin position="375"/>
        <end position="400"/>
    </location>
</feature>
<feature type="region of interest" description="Disordered" evidence="1">
    <location>
        <begin position="255"/>
        <end position="274"/>
    </location>
</feature>
<dbReference type="PANTHER" id="PTHR34105">
    <property type="entry name" value="PROLINE-, GLUTAMIC ACID- AND LEUCINE-RICH PROTEIN 1"/>
    <property type="match status" value="1"/>
</dbReference>
<sequence length="436" mass="47990">DFKLQLYRTLISWLVTTGGVVTNLKTMSAWVDVMGNDTRVEKDVVELKILSKSKAGKSVKLKLMSSSSLPLGATTTLTFVQKNANVCKLALVSLARIIPSLDGPNHRKVYEHLIKTAAVINQFQTPPSPYDNAYCRKLIYENLSCLLQNPHPRSPVTVSLIASLFRKGMQDPTTLVSSFCLTQISTIERLMHPISAPLSLAGPSAVPVALDNSNHNSVNARIANSVASASEDSEMEEENIQIDTNTDTQLDKELNTNQSQVDSSNKTTTGGPVLVDPHQLKQIVKDVFLESFRNGTSTNVSQAQQLAKPSYFENMNRKINEVLPASQKNSQIAPPSRNNESEVVELDDDSSVEEIELDQIQTNGIGHHENESMIPSETEIEGNSKRKVSESENEEMQNIDIQVKKVKTSTPIKTTEQDGPSVEEMLTSFIDLEPTA</sequence>
<feature type="non-terminal residue" evidence="2">
    <location>
        <position position="1"/>
    </location>
</feature>
<accession>A0A1D2NKZ8</accession>
<feature type="region of interest" description="Disordered" evidence="1">
    <location>
        <begin position="226"/>
        <end position="249"/>
    </location>
</feature>
<evidence type="ECO:0000256" key="1">
    <source>
        <dbReference type="SAM" id="MobiDB-lite"/>
    </source>
</evidence>
<comment type="caution">
    <text evidence="2">The sequence shown here is derived from an EMBL/GenBank/DDBJ whole genome shotgun (WGS) entry which is preliminary data.</text>
</comment>
<evidence type="ECO:0000313" key="2">
    <source>
        <dbReference type="EMBL" id="ODN05953.1"/>
    </source>
</evidence>
<dbReference type="GO" id="GO:0006364">
    <property type="term" value="P:rRNA processing"/>
    <property type="evidence" value="ECO:0007669"/>
    <property type="project" value="TreeGrafter"/>
</dbReference>
<keyword evidence="3" id="KW-1185">Reference proteome</keyword>
<dbReference type="PANTHER" id="PTHR34105:SF1">
    <property type="entry name" value="PROLINE-, GLUTAMIC ACID- AND LEUCINE-RICH PROTEIN 1"/>
    <property type="match status" value="1"/>
</dbReference>
<dbReference type="OMA" id="HENESMI"/>
<protein>
    <submittedName>
        <fullName evidence="2">Proline-, glutamic acid-and leucine-rich protein 1</fullName>
    </submittedName>
</protein>
<reference evidence="2 3" key="1">
    <citation type="journal article" date="2016" name="Genome Biol. Evol.">
        <title>Gene Family Evolution Reflects Adaptation to Soil Environmental Stressors in the Genome of the Collembolan Orchesella cincta.</title>
        <authorList>
            <person name="Faddeeva-Vakhrusheva A."/>
            <person name="Derks M.F."/>
            <person name="Anvar S.Y."/>
            <person name="Agamennone V."/>
            <person name="Suring W."/>
            <person name="Smit S."/>
            <person name="van Straalen N.M."/>
            <person name="Roelofs D."/>
        </authorList>
    </citation>
    <scope>NUCLEOTIDE SEQUENCE [LARGE SCALE GENOMIC DNA]</scope>
    <source>
        <tissue evidence="2">Mixed pool</tissue>
    </source>
</reference>
<gene>
    <name evidence="2" type="ORF">Ocin01_00672</name>
</gene>
<dbReference type="AlphaFoldDB" id="A0A1D2NKZ8"/>
<proteinExistence type="predicted"/>
<evidence type="ECO:0000313" key="3">
    <source>
        <dbReference type="Proteomes" id="UP000094527"/>
    </source>
</evidence>
<dbReference type="Proteomes" id="UP000094527">
    <property type="component" value="Unassembled WGS sequence"/>
</dbReference>
<feature type="compositionally biased region" description="Polar residues" evidence="1">
    <location>
        <begin position="255"/>
        <end position="270"/>
    </location>
</feature>
<feature type="compositionally biased region" description="Acidic residues" evidence="1">
    <location>
        <begin position="231"/>
        <end position="240"/>
    </location>
</feature>
<organism evidence="2 3">
    <name type="scientific">Orchesella cincta</name>
    <name type="common">Springtail</name>
    <name type="synonym">Podura cincta</name>
    <dbReference type="NCBI Taxonomy" id="48709"/>
    <lineage>
        <taxon>Eukaryota</taxon>
        <taxon>Metazoa</taxon>
        <taxon>Ecdysozoa</taxon>
        <taxon>Arthropoda</taxon>
        <taxon>Hexapoda</taxon>
        <taxon>Collembola</taxon>
        <taxon>Entomobryomorpha</taxon>
        <taxon>Entomobryoidea</taxon>
        <taxon>Orchesellidae</taxon>
        <taxon>Orchesellinae</taxon>
        <taxon>Orchesella</taxon>
    </lineage>
</organism>
<dbReference type="GO" id="GO:0005634">
    <property type="term" value="C:nucleus"/>
    <property type="evidence" value="ECO:0007669"/>
    <property type="project" value="TreeGrafter"/>
</dbReference>
<dbReference type="EMBL" id="LJIJ01000012">
    <property type="protein sequence ID" value="ODN05953.1"/>
    <property type="molecule type" value="Genomic_DNA"/>
</dbReference>
<feature type="compositionally biased region" description="Polar residues" evidence="1">
    <location>
        <begin position="326"/>
        <end position="338"/>
    </location>
</feature>
<name>A0A1D2NKZ8_ORCCI</name>
<feature type="region of interest" description="Disordered" evidence="1">
    <location>
        <begin position="324"/>
        <end position="350"/>
    </location>
</feature>